<accession>A0A086Q2J6</accession>
<dbReference type="VEuPathDB" id="ToxoDB:TGVAND_436700"/>
<evidence type="ECO:0000256" key="1">
    <source>
        <dbReference type="SAM" id="Phobius"/>
    </source>
</evidence>
<proteinExistence type="predicted"/>
<keyword evidence="1 2" id="KW-0812">Transmembrane</keyword>
<reference evidence="2 3" key="1">
    <citation type="submission" date="2014-08" db="EMBL/GenBank/DDBJ databases">
        <authorList>
            <person name="Sibley D."/>
            <person name="Venepally P."/>
            <person name="Karamycheva S."/>
            <person name="Hadjithomas M."/>
            <person name="Khan A."/>
            <person name="Brunk B."/>
            <person name="Roos D."/>
            <person name="Caler E."/>
            <person name="Lorenzi H."/>
        </authorList>
    </citation>
    <scope>NUCLEOTIDE SEQUENCE [LARGE SCALE GENOMIC DNA]</scope>
    <source>
        <strain evidence="2 3">VAND</strain>
    </source>
</reference>
<protein>
    <submittedName>
        <fullName evidence="2">Putative transmembrane protein</fullName>
    </submittedName>
</protein>
<dbReference type="Proteomes" id="UP000028840">
    <property type="component" value="Unassembled WGS sequence"/>
</dbReference>
<feature type="transmembrane region" description="Helical" evidence="1">
    <location>
        <begin position="20"/>
        <end position="40"/>
    </location>
</feature>
<comment type="caution">
    <text evidence="2">The sequence shown here is derived from an EMBL/GenBank/DDBJ whole genome shotgun (WGS) entry which is preliminary data.</text>
</comment>
<dbReference type="EMBL" id="AEYJ02000853">
    <property type="protein sequence ID" value="KFH06828.1"/>
    <property type="molecule type" value="Genomic_DNA"/>
</dbReference>
<sequence>MDRSAPSPVFRHGLLVSEERVAFVAGVSASHVALLCVIGYTGRGRGWTVRVSLVALSTREPHRALSRRRQVFRYSRCRLLHCWCTNRRYAVGWGGIVVESHGPRGLGISCAGKNSDSRCRLDTVSI</sequence>
<dbReference type="AlphaFoldDB" id="A0A086Q2J6"/>
<evidence type="ECO:0000313" key="2">
    <source>
        <dbReference type="EMBL" id="KFH06828.1"/>
    </source>
</evidence>
<reference evidence="2 3" key="2">
    <citation type="journal article" date="2015" name="Eukaryot. Cell">
        <title>Genetic mapping reveals that sinefungin resistance in Toxoplasma gondii is controlled by a putative amino acid transporter locus that can be used as a negative selectable marker.</title>
        <authorList>
            <person name="Behnke M.S."/>
            <person name="Khan A."/>
            <person name="Sibley L.D."/>
        </authorList>
    </citation>
    <scope>NUCLEOTIDE SEQUENCE [LARGE SCALE GENOMIC DNA]</scope>
    <source>
        <strain evidence="2 3">VAND</strain>
    </source>
</reference>
<evidence type="ECO:0000313" key="3">
    <source>
        <dbReference type="Proteomes" id="UP000028840"/>
    </source>
</evidence>
<keyword evidence="1" id="KW-1133">Transmembrane helix</keyword>
<gene>
    <name evidence="2" type="ORF">TGVAND_436700</name>
</gene>
<organism evidence="2 3">
    <name type="scientific">Toxoplasma gondii VAND</name>
    <dbReference type="NCBI Taxonomy" id="933077"/>
    <lineage>
        <taxon>Eukaryota</taxon>
        <taxon>Sar</taxon>
        <taxon>Alveolata</taxon>
        <taxon>Apicomplexa</taxon>
        <taxon>Conoidasida</taxon>
        <taxon>Coccidia</taxon>
        <taxon>Eucoccidiorida</taxon>
        <taxon>Eimeriorina</taxon>
        <taxon>Sarcocystidae</taxon>
        <taxon>Toxoplasma</taxon>
    </lineage>
</organism>
<name>A0A086Q2J6_TOXGO</name>
<keyword evidence="1" id="KW-0472">Membrane</keyword>